<evidence type="ECO:0000313" key="1">
    <source>
        <dbReference type="EMBL" id="QHT82280.1"/>
    </source>
</evidence>
<name>A0A6C0HPJ9_9ZZZZ</name>
<organism evidence="1">
    <name type="scientific">viral metagenome</name>
    <dbReference type="NCBI Taxonomy" id="1070528"/>
    <lineage>
        <taxon>unclassified sequences</taxon>
        <taxon>metagenomes</taxon>
        <taxon>organismal metagenomes</taxon>
    </lineage>
</organism>
<reference evidence="1" key="1">
    <citation type="journal article" date="2020" name="Nature">
        <title>Giant virus diversity and host interactions through global metagenomics.</title>
        <authorList>
            <person name="Schulz F."/>
            <person name="Roux S."/>
            <person name="Paez-Espino D."/>
            <person name="Jungbluth S."/>
            <person name="Walsh D.A."/>
            <person name="Denef V.J."/>
            <person name="McMahon K.D."/>
            <person name="Konstantinidis K.T."/>
            <person name="Eloe-Fadrosh E.A."/>
            <person name="Kyrpides N.C."/>
            <person name="Woyke T."/>
        </authorList>
    </citation>
    <scope>NUCLEOTIDE SEQUENCE</scope>
    <source>
        <strain evidence="1">GVMAG-M-3300023184-161</strain>
    </source>
</reference>
<dbReference type="EMBL" id="MN739997">
    <property type="protein sequence ID" value="QHT82280.1"/>
    <property type="molecule type" value="Genomic_DNA"/>
</dbReference>
<protein>
    <submittedName>
        <fullName evidence="1">Uncharacterized protein</fullName>
    </submittedName>
</protein>
<dbReference type="AlphaFoldDB" id="A0A6C0HPJ9"/>
<accession>A0A6C0HPJ9</accession>
<sequence length="102" mass="12252">MFAPRIFNPDFISESEKGGKKIWIFDTNKCYEYGLRIRWIYTHPEKHYTTNTLQYVGKYTHTEEYGMFGEGRRSVNYFNDNGKINSIQDNYDTPVCFREVIR</sequence>
<proteinExistence type="predicted"/>